<evidence type="ECO:0008006" key="3">
    <source>
        <dbReference type="Google" id="ProtNLM"/>
    </source>
</evidence>
<name>A0AAU9UCW1_EUPED</name>
<dbReference type="PANTHER" id="PTHR19446">
    <property type="entry name" value="REVERSE TRANSCRIPTASES"/>
    <property type="match status" value="1"/>
</dbReference>
<reference evidence="1" key="1">
    <citation type="submission" date="2022-03" db="EMBL/GenBank/DDBJ databases">
        <authorList>
            <person name="Tunstrom K."/>
        </authorList>
    </citation>
    <scope>NUCLEOTIDE SEQUENCE</scope>
</reference>
<dbReference type="EMBL" id="CAKOGL010000017">
    <property type="protein sequence ID" value="CAH2097150.1"/>
    <property type="molecule type" value="Genomic_DNA"/>
</dbReference>
<sequence length="218" mass="25216">MKNELSALNKLVGKYLRRDYRDHRRYIIEKHLGSSGSLKRANNELRLYKTWIEGLRMSDEEAPQCLLEEDLNVAEIQPIQETEIIREIKRLKPNKSPGPDGIANEALKIACTILTTPLTILFNKILDTSITPKEWSESNIILLYKKGDPKDVSNYRPISLLPTLYKLFSSIIEKRISPTLDSFQPIEQAGFRRGYSTVDHIHTVELLMEKYQEHQSVH</sequence>
<comment type="caution">
    <text evidence="1">The sequence shown here is derived from an EMBL/GenBank/DDBJ whole genome shotgun (WGS) entry which is preliminary data.</text>
</comment>
<organism evidence="1 2">
    <name type="scientific">Euphydryas editha</name>
    <name type="common">Edith's checkerspot</name>
    <dbReference type="NCBI Taxonomy" id="104508"/>
    <lineage>
        <taxon>Eukaryota</taxon>
        <taxon>Metazoa</taxon>
        <taxon>Ecdysozoa</taxon>
        <taxon>Arthropoda</taxon>
        <taxon>Hexapoda</taxon>
        <taxon>Insecta</taxon>
        <taxon>Pterygota</taxon>
        <taxon>Neoptera</taxon>
        <taxon>Endopterygota</taxon>
        <taxon>Lepidoptera</taxon>
        <taxon>Glossata</taxon>
        <taxon>Ditrysia</taxon>
        <taxon>Papilionoidea</taxon>
        <taxon>Nymphalidae</taxon>
        <taxon>Nymphalinae</taxon>
        <taxon>Euphydryas</taxon>
    </lineage>
</organism>
<evidence type="ECO:0000313" key="1">
    <source>
        <dbReference type="EMBL" id="CAH2097150.1"/>
    </source>
</evidence>
<proteinExistence type="predicted"/>
<gene>
    <name evidence="1" type="ORF">EEDITHA_LOCUS12408</name>
</gene>
<accession>A0AAU9UCW1</accession>
<protein>
    <recommendedName>
        <fullName evidence="3">Reverse transcriptase domain-containing protein</fullName>
    </recommendedName>
</protein>
<dbReference type="AlphaFoldDB" id="A0AAU9UCW1"/>
<dbReference type="Proteomes" id="UP001153954">
    <property type="component" value="Unassembled WGS sequence"/>
</dbReference>
<keyword evidence="2" id="KW-1185">Reference proteome</keyword>
<evidence type="ECO:0000313" key="2">
    <source>
        <dbReference type="Proteomes" id="UP001153954"/>
    </source>
</evidence>